<dbReference type="AlphaFoldDB" id="A0A1G2LRX0"/>
<dbReference type="Proteomes" id="UP000177171">
    <property type="component" value="Unassembled WGS sequence"/>
</dbReference>
<evidence type="ECO:0000259" key="2">
    <source>
        <dbReference type="Pfam" id="PF13632"/>
    </source>
</evidence>
<accession>A0A1G2LRX0</accession>
<proteinExistence type="predicted"/>
<comment type="caution">
    <text evidence="3">The sequence shown here is derived from an EMBL/GenBank/DDBJ whole genome shotgun (WGS) entry which is preliminary data.</text>
</comment>
<name>A0A1G2LRX0_9BACT</name>
<dbReference type="InterPro" id="IPR029044">
    <property type="entry name" value="Nucleotide-diphossugar_trans"/>
</dbReference>
<keyword evidence="1" id="KW-0472">Membrane</keyword>
<organism evidence="3 4">
    <name type="scientific">Candidatus Sungbacteria bacterium RIFCSPLOWO2_12_FULL_41_11</name>
    <dbReference type="NCBI Taxonomy" id="1802286"/>
    <lineage>
        <taxon>Bacteria</taxon>
        <taxon>Candidatus Sungiibacteriota</taxon>
    </lineage>
</organism>
<feature type="transmembrane region" description="Helical" evidence="1">
    <location>
        <begin position="406"/>
        <end position="426"/>
    </location>
</feature>
<feature type="transmembrane region" description="Helical" evidence="1">
    <location>
        <begin position="446"/>
        <end position="466"/>
    </location>
</feature>
<dbReference type="Gene3D" id="3.90.550.10">
    <property type="entry name" value="Spore Coat Polysaccharide Biosynthesis Protein SpsA, Chain A"/>
    <property type="match status" value="1"/>
</dbReference>
<dbReference type="InterPro" id="IPR001173">
    <property type="entry name" value="Glyco_trans_2-like"/>
</dbReference>
<evidence type="ECO:0000256" key="1">
    <source>
        <dbReference type="SAM" id="Phobius"/>
    </source>
</evidence>
<evidence type="ECO:0000313" key="3">
    <source>
        <dbReference type="EMBL" id="OHA14244.1"/>
    </source>
</evidence>
<dbReference type="PANTHER" id="PTHR36851">
    <property type="entry name" value="UNNAMED PRODUCT"/>
    <property type="match status" value="1"/>
</dbReference>
<gene>
    <name evidence="3" type="ORF">A3G49_06910</name>
</gene>
<keyword evidence="1" id="KW-0812">Transmembrane</keyword>
<reference evidence="3 4" key="1">
    <citation type="journal article" date="2016" name="Nat. Commun.">
        <title>Thousands of microbial genomes shed light on interconnected biogeochemical processes in an aquifer system.</title>
        <authorList>
            <person name="Anantharaman K."/>
            <person name="Brown C.T."/>
            <person name="Hug L.A."/>
            <person name="Sharon I."/>
            <person name="Castelle C.J."/>
            <person name="Probst A.J."/>
            <person name="Thomas B.C."/>
            <person name="Singh A."/>
            <person name="Wilkins M.J."/>
            <person name="Karaoz U."/>
            <person name="Brodie E.L."/>
            <person name="Williams K.H."/>
            <person name="Hubbard S.S."/>
            <person name="Banfield J.F."/>
        </authorList>
    </citation>
    <scope>NUCLEOTIDE SEQUENCE [LARGE SCALE GENOMIC DNA]</scope>
</reference>
<dbReference type="EMBL" id="MHQY01000012">
    <property type="protein sequence ID" value="OHA14244.1"/>
    <property type="molecule type" value="Genomic_DNA"/>
</dbReference>
<feature type="transmembrane region" description="Helical" evidence="1">
    <location>
        <begin position="37"/>
        <end position="61"/>
    </location>
</feature>
<dbReference type="Pfam" id="PF13632">
    <property type="entry name" value="Glyco_trans_2_3"/>
    <property type="match status" value="1"/>
</dbReference>
<keyword evidence="1" id="KW-1133">Transmembrane helix</keyword>
<evidence type="ECO:0000313" key="4">
    <source>
        <dbReference type="Proteomes" id="UP000177171"/>
    </source>
</evidence>
<feature type="transmembrane region" description="Helical" evidence="1">
    <location>
        <begin position="478"/>
        <end position="498"/>
    </location>
</feature>
<feature type="domain" description="Glycosyltransferase 2-like" evidence="2">
    <location>
        <begin position="227"/>
        <end position="419"/>
    </location>
</feature>
<dbReference type="PANTHER" id="PTHR36851:SF1">
    <property type="entry name" value="GLYCO_TRANS_2-LIKE DOMAIN-CONTAINING PROTEIN"/>
    <property type="match status" value="1"/>
</dbReference>
<protein>
    <recommendedName>
        <fullName evidence="2">Glycosyltransferase 2-like domain-containing protein</fullName>
    </recommendedName>
</protein>
<sequence>MTYDNEKYYLKAGKASDFNRNKDKTLYKFLEMLPGTLAWGTIFGIVLISVFFPLFASFFIITFDSYWLIKTGFLSFHLRASHKQMNKNLSINWPQTLDKLTSSEYKIEVPHWSNIYHLIILPFFKEPYEVIRDSITAILKSDISIKNNFILVLGIEERAGKDAQETAQKLKEEFGEKFFKILITIHPDNITGEIPGKGANETYATKVAKEEIIDRMNIPYEHVLVSSLDADSNVFPSYFSCLTYHYLTAEKPTKSSYQPIPIYNNNIWEAPAFSRVVATSGTFWQMMQQARPERLATFSSHSMSFKALVEMNYWHTNIVSEDSRIFWQSLLFYDGDYKVVPLHYPISMDANVAPTFWKTAKNVYKQQRRWGWGVENVPYTLFGFLKNKKIPFAKKLFFSFNQLEGFWAWATNSFILFLLGWLPPILGGKEFGSSVLAHNLPYVTRIIMTLAMFGLIASAIISTSLLPPRPTGHHARKYFWMILQWALVPITIIFFGSIPGLEAQTRLMFGKYMSFWVTPKYRGNPKAGE</sequence>